<name>A0ABY5YCE5_9FLAO</name>
<dbReference type="InterPro" id="IPR029058">
    <property type="entry name" value="AB_hydrolase_fold"/>
</dbReference>
<evidence type="ECO:0000313" key="4">
    <source>
        <dbReference type="Proteomes" id="UP001059209"/>
    </source>
</evidence>
<reference evidence="3" key="1">
    <citation type="submission" date="2022-09" db="EMBL/GenBank/DDBJ databases">
        <title>Maribacter litopenaei sp. nov., isolated from the intestinal tract of the Pacific White Shrimp, Litopenaeus vannamei.</title>
        <authorList>
            <person name="Kim S.Y."/>
            <person name="Hwang C.Y."/>
        </authorList>
    </citation>
    <scope>NUCLEOTIDE SEQUENCE</scope>
    <source>
        <strain evidence="3">HL-LV01</strain>
    </source>
</reference>
<organism evidence="3 4">
    <name type="scientific">Maribacter litopenaei</name>
    <dbReference type="NCBI Taxonomy" id="2976127"/>
    <lineage>
        <taxon>Bacteria</taxon>
        <taxon>Pseudomonadati</taxon>
        <taxon>Bacteroidota</taxon>
        <taxon>Flavobacteriia</taxon>
        <taxon>Flavobacteriales</taxon>
        <taxon>Flavobacteriaceae</taxon>
        <taxon>Maribacter</taxon>
    </lineage>
</organism>
<evidence type="ECO:0000256" key="1">
    <source>
        <dbReference type="ARBA" id="ARBA00022801"/>
    </source>
</evidence>
<dbReference type="RefSeq" id="WP_260573537.1">
    <property type="nucleotide sequence ID" value="NZ_CP104205.1"/>
</dbReference>
<dbReference type="PANTHER" id="PTHR46118">
    <property type="entry name" value="PROTEIN ABHD11"/>
    <property type="match status" value="1"/>
</dbReference>
<dbReference type="Proteomes" id="UP001059209">
    <property type="component" value="Chromosome"/>
</dbReference>
<evidence type="ECO:0000259" key="2">
    <source>
        <dbReference type="Pfam" id="PF00561"/>
    </source>
</evidence>
<keyword evidence="1 3" id="KW-0378">Hydrolase</keyword>
<keyword evidence="4" id="KW-1185">Reference proteome</keyword>
<dbReference type="SUPFAM" id="SSF53474">
    <property type="entry name" value="alpha/beta-Hydrolases"/>
    <property type="match status" value="1"/>
</dbReference>
<proteinExistence type="predicted"/>
<accession>A0ABY5YCE5</accession>
<gene>
    <name evidence="3" type="ORF">NYZ99_03460</name>
</gene>
<protein>
    <submittedName>
        <fullName evidence="3">Alpha/beta fold hydrolase</fullName>
    </submittedName>
</protein>
<dbReference type="EMBL" id="CP104205">
    <property type="protein sequence ID" value="UWX55561.1"/>
    <property type="molecule type" value="Genomic_DNA"/>
</dbReference>
<feature type="domain" description="AB hydrolase-1" evidence="2">
    <location>
        <begin position="14"/>
        <end position="112"/>
    </location>
</feature>
<dbReference type="Gene3D" id="3.40.50.1820">
    <property type="entry name" value="alpha/beta hydrolase"/>
    <property type="match status" value="1"/>
</dbReference>
<dbReference type="GO" id="GO:0016787">
    <property type="term" value="F:hydrolase activity"/>
    <property type="evidence" value="ECO:0007669"/>
    <property type="project" value="UniProtKB-KW"/>
</dbReference>
<dbReference type="InterPro" id="IPR000073">
    <property type="entry name" value="AB_hydrolase_1"/>
</dbReference>
<dbReference type="PANTHER" id="PTHR46118:SF4">
    <property type="entry name" value="PROTEIN ABHD11"/>
    <property type="match status" value="1"/>
</dbReference>
<evidence type="ECO:0000313" key="3">
    <source>
        <dbReference type="EMBL" id="UWX55561.1"/>
    </source>
</evidence>
<dbReference type="Pfam" id="PF00561">
    <property type="entry name" value="Abhydrolase_1"/>
    <property type="match status" value="1"/>
</dbReference>
<sequence length="256" mass="29507">MSRILYSNLIGTGKPLCILHGFLGMSDNWKTLGSRYAENGFEVHLIDQRNHGRSFWSEDFNYDLLAQDLLNYLNDKNIEKTALIGHSMGGKTVMQFACTYPQRVEKLLVADIAPRFYPPHHQDIINALNQLNFELINTRSDADNQLKKHLKNFGVRQFLLKNLYRTKDNTFGLRMNLAILSEKMEEIGENISSSESFSGSTLFLKGSRSEYVSDSDTPQIKRHFPKAQIEVIDNAGHWLHAENPDQFFEKSFRFLK</sequence>